<dbReference type="EMBL" id="HE806321">
    <property type="protein sequence ID" value="CCH61823.1"/>
    <property type="molecule type" value="Genomic_DNA"/>
</dbReference>
<proteinExistence type="predicted"/>
<dbReference type="KEGG" id="tbl:TBLA_0F02840"/>
<dbReference type="InterPro" id="IPR050846">
    <property type="entry name" value="TLCD"/>
</dbReference>
<evidence type="ECO:0000256" key="6">
    <source>
        <dbReference type="SAM" id="Phobius"/>
    </source>
</evidence>
<feature type="transmembrane region" description="Helical" evidence="6">
    <location>
        <begin position="125"/>
        <end position="144"/>
    </location>
</feature>
<keyword evidence="2 5" id="KW-0812">Transmembrane</keyword>
<gene>
    <name evidence="8" type="primary">TBLA0F02840</name>
    <name evidence="8" type="ORF">TBLA_0F02840</name>
</gene>
<evidence type="ECO:0000256" key="5">
    <source>
        <dbReference type="PROSITE-ProRule" id="PRU00205"/>
    </source>
</evidence>
<evidence type="ECO:0000259" key="7">
    <source>
        <dbReference type="PROSITE" id="PS50922"/>
    </source>
</evidence>
<dbReference type="GO" id="GO:0005783">
    <property type="term" value="C:endoplasmic reticulum"/>
    <property type="evidence" value="ECO:0007669"/>
    <property type="project" value="TreeGrafter"/>
</dbReference>
<dbReference type="InterPro" id="IPR006634">
    <property type="entry name" value="TLC-dom"/>
</dbReference>
<name>I2H621_HENB6</name>
<dbReference type="GO" id="GO:0016020">
    <property type="term" value="C:membrane"/>
    <property type="evidence" value="ECO:0007669"/>
    <property type="project" value="UniProtKB-SubCell"/>
</dbReference>
<organism evidence="8 9">
    <name type="scientific">Henningerozyma blattae (strain ATCC 34711 / CBS 6284 / DSM 70876 / NBRC 10599 / NRRL Y-10934 / UCD 77-7)</name>
    <name type="common">Yeast</name>
    <name type="synonym">Tetrapisispora blattae</name>
    <dbReference type="NCBI Taxonomy" id="1071380"/>
    <lineage>
        <taxon>Eukaryota</taxon>
        <taxon>Fungi</taxon>
        <taxon>Dikarya</taxon>
        <taxon>Ascomycota</taxon>
        <taxon>Saccharomycotina</taxon>
        <taxon>Saccharomycetes</taxon>
        <taxon>Saccharomycetales</taxon>
        <taxon>Saccharomycetaceae</taxon>
        <taxon>Henningerozyma</taxon>
    </lineage>
</organism>
<feature type="transmembrane region" description="Helical" evidence="6">
    <location>
        <begin position="89"/>
        <end position="113"/>
    </location>
</feature>
<feature type="transmembrane region" description="Helical" evidence="6">
    <location>
        <begin position="214"/>
        <end position="234"/>
    </location>
</feature>
<dbReference type="GeneID" id="14496932"/>
<feature type="domain" description="TLC" evidence="7">
    <location>
        <begin position="84"/>
        <end position="288"/>
    </location>
</feature>
<evidence type="ECO:0000313" key="9">
    <source>
        <dbReference type="Proteomes" id="UP000002866"/>
    </source>
</evidence>
<dbReference type="SMART" id="SM00724">
    <property type="entry name" value="TLC"/>
    <property type="match status" value="1"/>
</dbReference>
<dbReference type="PROSITE" id="PS50922">
    <property type="entry name" value="TLC"/>
    <property type="match status" value="1"/>
</dbReference>
<feature type="transmembrane region" description="Helical" evidence="6">
    <location>
        <begin position="156"/>
        <end position="176"/>
    </location>
</feature>
<evidence type="ECO:0000256" key="2">
    <source>
        <dbReference type="ARBA" id="ARBA00022692"/>
    </source>
</evidence>
<dbReference type="RefSeq" id="XP_004181342.1">
    <property type="nucleotide sequence ID" value="XM_004181294.1"/>
</dbReference>
<dbReference type="OrthoDB" id="10266980at2759"/>
<dbReference type="Pfam" id="PF03798">
    <property type="entry name" value="TRAM_LAG1_CLN8"/>
    <property type="match status" value="1"/>
</dbReference>
<evidence type="ECO:0000256" key="4">
    <source>
        <dbReference type="ARBA" id="ARBA00023136"/>
    </source>
</evidence>
<evidence type="ECO:0000256" key="3">
    <source>
        <dbReference type="ARBA" id="ARBA00022989"/>
    </source>
</evidence>
<dbReference type="GO" id="GO:0055088">
    <property type="term" value="P:lipid homeostasis"/>
    <property type="evidence" value="ECO:0007669"/>
    <property type="project" value="TreeGrafter"/>
</dbReference>
<evidence type="ECO:0000313" key="8">
    <source>
        <dbReference type="EMBL" id="CCH61823.1"/>
    </source>
</evidence>
<dbReference type="AlphaFoldDB" id="I2H621"/>
<dbReference type="Proteomes" id="UP000002866">
    <property type="component" value="Chromosome 6"/>
</dbReference>
<reference evidence="8 9" key="1">
    <citation type="journal article" date="2011" name="Proc. Natl. Acad. Sci. U.S.A.">
        <title>Evolutionary erosion of yeast sex chromosomes by mating-type switching accidents.</title>
        <authorList>
            <person name="Gordon J.L."/>
            <person name="Armisen D."/>
            <person name="Proux-Wera E."/>
            <person name="Oheigeartaigh S.S."/>
            <person name="Byrne K.P."/>
            <person name="Wolfe K.H."/>
        </authorList>
    </citation>
    <scope>NUCLEOTIDE SEQUENCE [LARGE SCALE GENOMIC DNA]</scope>
    <source>
        <strain evidence="9">ATCC 34711 / CBS 6284 / DSM 70876 / NBRC 10599 / NRRL Y-10934 / UCD 77-7</strain>
    </source>
</reference>
<keyword evidence="4 5" id="KW-0472">Membrane</keyword>
<dbReference type="OMA" id="NFADERC"/>
<dbReference type="PANTHER" id="PTHR13439">
    <property type="entry name" value="CT120 PROTEIN"/>
    <property type="match status" value="1"/>
</dbReference>
<feature type="transmembrane region" description="Helical" evidence="6">
    <location>
        <begin position="254"/>
        <end position="276"/>
    </location>
</feature>
<evidence type="ECO:0000256" key="1">
    <source>
        <dbReference type="ARBA" id="ARBA00004141"/>
    </source>
</evidence>
<keyword evidence="9" id="KW-1185">Reference proteome</keyword>
<accession>I2H621</accession>
<comment type="subcellular location">
    <subcellularLocation>
        <location evidence="1">Membrane</location>
        <topology evidence="1">Multi-pass membrane protein</topology>
    </subcellularLocation>
</comment>
<dbReference type="InParanoid" id="I2H621"/>
<dbReference type="HOGENOM" id="CLU_034597_0_1_1"/>
<protein>
    <recommendedName>
        <fullName evidence="7">TLC domain-containing protein</fullName>
    </recommendedName>
</protein>
<feature type="transmembrane region" description="Helical" evidence="6">
    <location>
        <begin position="56"/>
        <end position="77"/>
    </location>
</feature>
<keyword evidence="3 6" id="KW-1133">Transmembrane helix</keyword>
<sequence length="298" mass="34937">MNFLVKNKTGSACFENTNKYLENARYSDPFLKYSWFPNSTNLFYLHLHEIITTFSVYQFISTIVAPITCSVIFGKYYNGLYHKTIQLNFDLHMVSMFQCLISFTCIIITWGIPVTDINPIAYTDQISSLVGALTMGYFLWDIVQGMTHIHTYEIEYILYAMGAFALTLITFNPFVQPWISTFLAYETSTPFTNINWFIIALTKNYPNHNLIPNWINYLNATLLVTVFVLTRLVWGPYQQFLLLQQLYQHKRDLPAFKTTLLIVIMTMMNGLNVYWFSKMVRIVRKLSRKQLLFKLKKP</sequence>
<dbReference type="PANTHER" id="PTHR13439:SF0">
    <property type="entry name" value="TOPOISOMERASE I DAMAGE AFFECTED PROTEIN 4"/>
    <property type="match status" value="1"/>
</dbReference>
<dbReference type="eggNOG" id="KOG4561">
    <property type="taxonomic scope" value="Eukaryota"/>
</dbReference>
<feature type="transmembrane region" description="Helical" evidence="6">
    <location>
        <begin position="182"/>
        <end position="202"/>
    </location>
</feature>